<sequence length="233" mass="25123">MAHRLFPITALVLAFPLLTACGDDGGTRSEPARATGRAALAGTGYTSDQLRQALLAELPGYQRAGETDAGEYGTRKAIQNFEQLQRQVRVDNPRCRRAAAGPEIDRATPVAIATFTRGNGQTVTETLLAMDDETTEKHVKARVPAGCQTFRAQVGSQWSEHTVVERPPGTLGEGSRTVGVSTTTGASNAKTWYVVLRGRRYLATISLYGPAATRTEAEQIARLADEQARRILP</sequence>
<keyword evidence="2" id="KW-1185">Reference proteome</keyword>
<evidence type="ECO:0000313" key="1">
    <source>
        <dbReference type="EMBL" id="MBA8950181.1"/>
    </source>
</evidence>
<dbReference type="RefSeq" id="WP_182842642.1">
    <property type="nucleotide sequence ID" value="NZ_BAAALP010000037.1"/>
</dbReference>
<accession>A0A7W3LL74</accession>
<name>A0A7W3LL74_ACTNM</name>
<dbReference type="Proteomes" id="UP000572680">
    <property type="component" value="Unassembled WGS sequence"/>
</dbReference>
<organism evidence="1 2">
    <name type="scientific">Actinomadura namibiensis</name>
    <dbReference type="NCBI Taxonomy" id="182080"/>
    <lineage>
        <taxon>Bacteria</taxon>
        <taxon>Bacillati</taxon>
        <taxon>Actinomycetota</taxon>
        <taxon>Actinomycetes</taxon>
        <taxon>Streptosporangiales</taxon>
        <taxon>Thermomonosporaceae</taxon>
        <taxon>Actinomadura</taxon>
    </lineage>
</organism>
<reference evidence="1 2" key="1">
    <citation type="submission" date="2020-08" db="EMBL/GenBank/DDBJ databases">
        <title>Genomic Encyclopedia of Type Strains, Phase IV (KMG-IV): sequencing the most valuable type-strain genomes for metagenomic binning, comparative biology and taxonomic classification.</title>
        <authorList>
            <person name="Goeker M."/>
        </authorList>
    </citation>
    <scope>NUCLEOTIDE SEQUENCE [LARGE SCALE GENOMIC DNA]</scope>
    <source>
        <strain evidence="1 2">DSM 44197</strain>
    </source>
</reference>
<comment type="caution">
    <text evidence="1">The sequence shown here is derived from an EMBL/GenBank/DDBJ whole genome shotgun (WGS) entry which is preliminary data.</text>
</comment>
<dbReference type="EMBL" id="JACJIA010000002">
    <property type="protein sequence ID" value="MBA8950181.1"/>
    <property type="molecule type" value="Genomic_DNA"/>
</dbReference>
<protein>
    <recommendedName>
        <fullName evidence="3">Lipoprotein</fullName>
    </recommendedName>
</protein>
<proteinExistence type="predicted"/>
<evidence type="ECO:0000313" key="2">
    <source>
        <dbReference type="Proteomes" id="UP000572680"/>
    </source>
</evidence>
<dbReference type="AlphaFoldDB" id="A0A7W3LL74"/>
<dbReference type="PROSITE" id="PS51257">
    <property type="entry name" value="PROKAR_LIPOPROTEIN"/>
    <property type="match status" value="1"/>
</dbReference>
<evidence type="ECO:0008006" key="3">
    <source>
        <dbReference type="Google" id="ProtNLM"/>
    </source>
</evidence>
<gene>
    <name evidence="1" type="ORF">HNR61_001794</name>
</gene>